<dbReference type="InterPro" id="IPR002110">
    <property type="entry name" value="Ankyrin_rpt"/>
</dbReference>
<evidence type="ECO:0000256" key="2">
    <source>
        <dbReference type="ARBA" id="ARBA00023043"/>
    </source>
</evidence>
<dbReference type="SUPFAM" id="SSF56112">
    <property type="entry name" value="Protein kinase-like (PK-like)"/>
    <property type="match status" value="1"/>
</dbReference>
<dbReference type="STRING" id="51028.A0A0N4V1Q0"/>
<sequence length="381" mass="43021">MFHAQIHFESNVRKEKQNAFAEIKFNTPHVRETSGVIVTRTEGQFIESFSIRNPIQTEEFLKLGKQRYTTPAKAEMSRWLGTWSRCKRCKQLEVSNCTMSTLLVGEGRMGAEKWNLLHPNFLKDTALLVACRNGNTEFISFLVSLGADVNAANHSGATPLFSVLESCFPFFGRWCLFETVKALLENGADVNVSCEDGVSLKQKFLRHVLRVFSSLFYLSGAEVPRESVSLDSKSIIGEGGEGTVYKGGFNKKIVAMKVLRKMRKYITNLVHLEHPNLVKYLKLNLPPPQELPDKASHLIRSCLSRSSKKRPTFDEIAATLTDLEEWENLVTGWKTDAEKEMERMGKKISEQEVGGSTVVEYRILMPDSSKREIGPKSVCLF</sequence>
<dbReference type="PROSITE" id="PS50297">
    <property type="entry name" value="ANK_REP_REGION"/>
    <property type="match status" value="1"/>
</dbReference>
<keyword evidence="2 3" id="KW-0040">ANK repeat</keyword>
<organism evidence="6">
    <name type="scientific">Enterobius vermicularis</name>
    <name type="common">Human pinworm</name>
    <dbReference type="NCBI Taxonomy" id="51028"/>
    <lineage>
        <taxon>Eukaryota</taxon>
        <taxon>Metazoa</taxon>
        <taxon>Ecdysozoa</taxon>
        <taxon>Nematoda</taxon>
        <taxon>Chromadorea</taxon>
        <taxon>Rhabditida</taxon>
        <taxon>Spirurina</taxon>
        <taxon>Oxyuridomorpha</taxon>
        <taxon>Oxyuroidea</taxon>
        <taxon>Oxyuridae</taxon>
        <taxon>Enterobius</taxon>
    </lineage>
</organism>
<accession>A0A0N4V1Q0</accession>
<dbReference type="Gene3D" id="1.25.40.20">
    <property type="entry name" value="Ankyrin repeat-containing domain"/>
    <property type="match status" value="1"/>
</dbReference>
<proteinExistence type="predicted"/>
<evidence type="ECO:0000313" key="4">
    <source>
        <dbReference type="EMBL" id="VDD88452.1"/>
    </source>
</evidence>
<evidence type="ECO:0000256" key="1">
    <source>
        <dbReference type="ARBA" id="ARBA00022737"/>
    </source>
</evidence>
<keyword evidence="1" id="KW-0677">Repeat</keyword>
<dbReference type="Proteomes" id="UP000274131">
    <property type="component" value="Unassembled WGS sequence"/>
</dbReference>
<dbReference type="InterPro" id="IPR011009">
    <property type="entry name" value="Kinase-like_dom_sf"/>
</dbReference>
<dbReference type="WBParaSite" id="EVEC_0000388701-mRNA-1">
    <property type="protein sequence ID" value="EVEC_0000388701-mRNA-1"/>
    <property type="gene ID" value="EVEC_0000388701"/>
</dbReference>
<dbReference type="Gene3D" id="3.30.200.20">
    <property type="entry name" value="Phosphorylase Kinase, domain 1"/>
    <property type="match status" value="1"/>
</dbReference>
<evidence type="ECO:0000313" key="5">
    <source>
        <dbReference type="Proteomes" id="UP000274131"/>
    </source>
</evidence>
<dbReference type="InterPro" id="IPR036770">
    <property type="entry name" value="Ankyrin_rpt-contain_sf"/>
</dbReference>
<dbReference type="SMART" id="SM00248">
    <property type="entry name" value="ANK"/>
    <property type="match status" value="2"/>
</dbReference>
<protein>
    <submittedName>
        <fullName evidence="6">ANK_REP_REGION domain-containing protein</fullName>
    </submittedName>
</protein>
<reference evidence="6" key="1">
    <citation type="submission" date="2017-02" db="UniProtKB">
        <authorList>
            <consortium name="WormBaseParasite"/>
        </authorList>
    </citation>
    <scope>IDENTIFICATION</scope>
</reference>
<dbReference type="OrthoDB" id="539213at2759"/>
<keyword evidence="5" id="KW-1185">Reference proteome</keyword>
<dbReference type="AlphaFoldDB" id="A0A0N4V1Q0"/>
<dbReference type="EMBL" id="UXUI01007634">
    <property type="protein sequence ID" value="VDD88452.1"/>
    <property type="molecule type" value="Genomic_DNA"/>
</dbReference>
<dbReference type="PANTHER" id="PTHR24141">
    <property type="entry name" value="2-5A-DEPENDENT RIBONUCLEASE"/>
    <property type="match status" value="1"/>
</dbReference>
<dbReference type="PROSITE" id="PS50088">
    <property type="entry name" value="ANK_REPEAT"/>
    <property type="match status" value="1"/>
</dbReference>
<evidence type="ECO:0000256" key="3">
    <source>
        <dbReference type="PROSITE-ProRule" id="PRU00023"/>
    </source>
</evidence>
<gene>
    <name evidence="4" type="ORF">EVEC_LOCUS3595</name>
</gene>
<reference evidence="4 5" key="2">
    <citation type="submission" date="2018-10" db="EMBL/GenBank/DDBJ databases">
        <authorList>
            <consortium name="Pathogen Informatics"/>
        </authorList>
    </citation>
    <scope>NUCLEOTIDE SEQUENCE [LARGE SCALE GENOMIC DNA]</scope>
</reference>
<dbReference type="SUPFAM" id="SSF48403">
    <property type="entry name" value="Ankyrin repeat"/>
    <property type="match status" value="1"/>
</dbReference>
<name>A0A0N4V1Q0_ENTVE</name>
<dbReference type="GO" id="GO:0006396">
    <property type="term" value="P:RNA processing"/>
    <property type="evidence" value="ECO:0007669"/>
    <property type="project" value="TreeGrafter"/>
</dbReference>
<dbReference type="GO" id="GO:0003723">
    <property type="term" value="F:RNA binding"/>
    <property type="evidence" value="ECO:0007669"/>
    <property type="project" value="TreeGrafter"/>
</dbReference>
<dbReference type="Pfam" id="PF12796">
    <property type="entry name" value="Ank_2"/>
    <property type="match status" value="1"/>
</dbReference>
<dbReference type="PANTHER" id="PTHR24141:SF1">
    <property type="entry name" value="2-5A-DEPENDENT RIBONUCLEASE"/>
    <property type="match status" value="1"/>
</dbReference>
<dbReference type="GO" id="GO:0004540">
    <property type="term" value="F:RNA nuclease activity"/>
    <property type="evidence" value="ECO:0007669"/>
    <property type="project" value="TreeGrafter"/>
</dbReference>
<evidence type="ECO:0000313" key="6">
    <source>
        <dbReference type="WBParaSite" id="EVEC_0000388701-mRNA-1"/>
    </source>
</evidence>
<feature type="repeat" description="ANK" evidence="3">
    <location>
        <begin position="122"/>
        <end position="154"/>
    </location>
</feature>